<gene>
    <name evidence="6" type="primary">nadX</name>
    <name evidence="10" type="ORF">GXY_07655</name>
</gene>
<dbReference type="PIRSF" id="PIRSF005227">
    <property type="entry name" value="Asp_dh_NAD_syn"/>
    <property type="match status" value="1"/>
</dbReference>
<dbReference type="InterPro" id="IPR005106">
    <property type="entry name" value="Asp/hSer_DH_NAD-bd"/>
</dbReference>
<dbReference type="Pfam" id="PF03447">
    <property type="entry name" value="NAD_binding_3"/>
    <property type="match status" value="1"/>
</dbReference>
<dbReference type="AlphaFoldDB" id="D5QEG6"/>
<dbReference type="GO" id="GO:0016639">
    <property type="term" value="F:oxidoreductase activity, acting on the CH-NH2 group of donors, NAD or NADP as acceptor"/>
    <property type="evidence" value="ECO:0007669"/>
    <property type="project" value="UniProtKB-UniRule"/>
</dbReference>
<keyword evidence="4 6" id="KW-0560">Oxidoreductase</keyword>
<comment type="caution">
    <text evidence="10">The sequence shown here is derived from an EMBL/GenBank/DDBJ whole genome shotgun (WGS) entry which is preliminary data.</text>
</comment>
<feature type="chain" id="PRO_5003075260" description="L-aspartate dehydrogenase" evidence="7">
    <location>
        <begin position="27"/>
        <end position="277"/>
    </location>
</feature>
<keyword evidence="7" id="KW-0732">Signal</keyword>
<keyword evidence="3 6" id="KW-0521">NADP</keyword>
<dbReference type="InterPro" id="IPR011182">
    <property type="entry name" value="L-Asp_DH"/>
</dbReference>
<sequence length="277" mass="29226">MGCMRVNMGVIGCGAMAATMMQALYAAGMRFPTLTFLVPQGSAERVRDRIGTWQEGDTCPTVVTTYDAFMAARPDIVVECASQQAVTMYGADVLAAGVPLVLASVGALADDDVRTSLQRAASFGGTRYLVAPGAIGALDVLVAARLSGLREVIYHSRKPPQAWRGTLAEQKMSLDTLSVPEVFFDGTARAAALDYPKNANVAAAIALAGVGFEKTRVRLIADPGITGNIHEIVFDSGCTTVSIRLEGRASPDNPRTSQTAGYSLARLVINHVTCEVI</sequence>
<keyword evidence="2 6" id="KW-0662">Pyridine nucleotide biosynthesis</keyword>
<comment type="miscellaneous">
    <text evidence="6">The iminoaspartate product is unstable in aqueous solution and can decompose to oxaloacetate and ammonia.</text>
</comment>
<comment type="function">
    <text evidence="6">Specifically catalyzes the NAD or NADP-dependent dehydrogenation of L-aspartate to iminoaspartate.</text>
</comment>
<evidence type="ECO:0000313" key="11">
    <source>
        <dbReference type="Proteomes" id="UP000006468"/>
    </source>
</evidence>
<dbReference type="PANTHER" id="PTHR31873">
    <property type="entry name" value="L-ASPARTATE DEHYDROGENASE-RELATED"/>
    <property type="match status" value="1"/>
</dbReference>
<dbReference type="Pfam" id="PF01958">
    <property type="entry name" value="Asp_DH_C"/>
    <property type="match status" value="1"/>
</dbReference>
<comment type="catalytic activity">
    <reaction evidence="6">
        <text>L-aspartate + NAD(+) + H2O = oxaloacetate + NH4(+) + NADH + H(+)</text>
        <dbReference type="Rhea" id="RHEA:11788"/>
        <dbReference type="ChEBI" id="CHEBI:15377"/>
        <dbReference type="ChEBI" id="CHEBI:15378"/>
        <dbReference type="ChEBI" id="CHEBI:16452"/>
        <dbReference type="ChEBI" id="CHEBI:28938"/>
        <dbReference type="ChEBI" id="CHEBI:29991"/>
        <dbReference type="ChEBI" id="CHEBI:57540"/>
        <dbReference type="ChEBI" id="CHEBI:57945"/>
        <dbReference type="EC" id="1.4.1.21"/>
    </reaction>
</comment>
<dbReference type="GO" id="GO:0033735">
    <property type="term" value="F:aspartate dehydrogenase [NAD(P)+] activity"/>
    <property type="evidence" value="ECO:0007669"/>
    <property type="project" value="UniProtKB-EC"/>
</dbReference>
<protein>
    <recommendedName>
        <fullName evidence="6">L-aspartate dehydrogenase</fullName>
        <ecNumber evidence="6">1.4.1.21</ecNumber>
    </recommendedName>
</protein>
<dbReference type="Proteomes" id="UP000006468">
    <property type="component" value="Chromosome"/>
</dbReference>
<dbReference type="HOGENOM" id="CLU_089550_0_0_5"/>
<evidence type="ECO:0000256" key="4">
    <source>
        <dbReference type="ARBA" id="ARBA00023002"/>
    </source>
</evidence>
<dbReference type="SUPFAM" id="SSF55347">
    <property type="entry name" value="Glyceraldehyde-3-phosphate dehydrogenase-like, C-terminal domain"/>
    <property type="match status" value="1"/>
</dbReference>
<feature type="binding site" evidence="6">
    <location>
        <position position="134"/>
    </location>
    <ligand>
        <name>NAD(+)</name>
        <dbReference type="ChEBI" id="CHEBI:57540"/>
    </ligand>
</feature>
<evidence type="ECO:0000256" key="3">
    <source>
        <dbReference type="ARBA" id="ARBA00022857"/>
    </source>
</evidence>
<feature type="active site" evidence="6">
    <location>
        <position position="230"/>
    </location>
</feature>
<evidence type="ECO:0000256" key="5">
    <source>
        <dbReference type="ARBA" id="ARBA00023027"/>
    </source>
</evidence>
<evidence type="ECO:0000256" key="1">
    <source>
        <dbReference type="ARBA" id="ARBA00008331"/>
    </source>
</evidence>
<evidence type="ECO:0000259" key="9">
    <source>
        <dbReference type="Pfam" id="PF03447"/>
    </source>
</evidence>
<dbReference type="NCBIfam" id="NF009828">
    <property type="entry name" value="PRK13303.1-3"/>
    <property type="match status" value="1"/>
</dbReference>
<dbReference type="InterPro" id="IPR036291">
    <property type="entry name" value="NAD(P)-bd_dom_sf"/>
</dbReference>
<evidence type="ECO:0000259" key="8">
    <source>
        <dbReference type="Pfam" id="PF01958"/>
    </source>
</evidence>
<keyword evidence="5 6" id="KW-0520">NAD</keyword>
<dbReference type="EC" id="1.4.1.21" evidence="6"/>
<dbReference type="UniPathway" id="UPA00253">
    <property type="reaction ID" value="UER00456"/>
</dbReference>
<dbReference type="Gene3D" id="3.40.50.720">
    <property type="entry name" value="NAD(P)-binding Rossmann-like Domain"/>
    <property type="match status" value="1"/>
</dbReference>
<comment type="catalytic activity">
    <reaction evidence="6">
        <text>L-aspartate + NADP(+) + H2O = oxaloacetate + NH4(+) + NADPH + H(+)</text>
        <dbReference type="Rhea" id="RHEA:11784"/>
        <dbReference type="ChEBI" id="CHEBI:15377"/>
        <dbReference type="ChEBI" id="CHEBI:15378"/>
        <dbReference type="ChEBI" id="CHEBI:16452"/>
        <dbReference type="ChEBI" id="CHEBI:28938"/>
        <dbReference type="ChEBI" id="CHEBI:29991"/>
        <dbReference type="ChEBI" id="CHEBI:57783"/>
        <dbReference type="ChEBI" id="CHEBI:58349"/>
        <dbReference type="EC" id="1.4.1.21"/>
    </reaction>
</comment>
<dbReference type="SUPFAM" id="SSF51735">
    <property type="entry name" value="NAD(P)-binding Rossmann-fold domains"/>
    <property type="match status" value="1"/>
</dbReference>
<dbReference type="GO" id="GO:0009435">
    <property type="term" value="P:NAD+ biosynthetic process"/>
    <property type="evidence" value="ECO:0007669"/>
    <property type="project" value="UniProtKB-UniRule"/>
</dbReference>
<proteinExistence type="inferred from homology"/>
<dbReference type="EMBL" id="ADTV01000030">
    <property type="protein sequence ID" value="EFG84647.1"/>
    <property type="molecule type" value="Genomic_DNA"/>
</dbReference>
<accession>D5QEG6</accession>
<feature type="signal peptide" evidence="7">
    <location>
        <begin position="1"/>
        <end position="26"/>
    </location>
</feature>
<dbReference type="GO" id="GO:0050661">
    <property type="term" value="F:NADP binding"/>
    <property type="evidence" value="ECO:0007669"/>
    <property type="project" value="UniProtKB-UniRule"/>
</dbReference>
<evidence type="ECO:0000256" key="6">
    <source>
        <dbReference type="HAMAP-Rule" id="MF_01265"/>
    </source>
</evidence>
<evidence type="ECO:0000313" key="10">
    <source>
        <dbReference type="EMBL" id="EFG84647.1"/>
    </source>
</evidence>
<comment type="similarity">
    <text evidence="1 6">Belongs to the L-aspartate dehydrogenase family.</text>
</comment>
<name>D5QEG6_NOVHA</name>
<reference evidence="10 11" key="1">
    <citation type="journal article" date="2010" name="J. Bacteriol.">
        <title>Genome sequence of a cellulose-producing bacterium, Gluconacetobacter hansenii ATCC 23769.</title>
        <authorList>
            <person name="Iyer P.R."/>
            <person name="Geib S.M."/>
            <person name="Catchmark J."/>
            <person name="Kao T.H."/>
            <person name="Tien M."/>
        </authorList>
    </citation>
    <scope>NUCLEOTIDE SEQUENCE [LARGE SCALE GENOMIC DNA]</scope>
    <source>
        <strain evidence="10 11">ATCC 23769</strain>
    </source>
</reference>
<dbReference type="InterPro" id="IPR020626">
    <property type="entry name" value="Asp_DH_prok"/>
</dbReference>
<dbReference type="InterPro" id="IPR002811">
    <property type="entry name" value="Asp_DH"/>
</dbReference>
<dbReference type="Gene3D" id="3.30.360.10">
    <property type="entry name" value="Dihydrodipicolinate Reductase, domain 2"/>
    <property type="match status" value="1"/>
</dbReference>
<dbReference type="HAMAP" id="MF_01265">
    <property type="entry name" value="NadX"/>
    <property type="match status" value="1"/>
</dbReference>
<feature type="binding site" evidence="6">
    <location>
        <position position="200"/>
    </location>
    <ligand>
        <name>NAD(+)</name>
        <dbReference type="ChEBI" id="CHEBI:57540"/>
    </ligand>
</feature>
<comment type="pathway">
    <text evidence="6">Cofactor biosynthesis; NAD(+) biosynthesis; iminoaspartate from L-aspartate (dehydrogenase route): step 1/1.</text>
</comment>
<evidence type="ECO:0000256" key="2">
    <source>
        <dbReference type="ARBA" id="ARBA00022642"/>
    </source>
</evidence>
<feature type="domain" description="Aspartate dehydrogenase" evidence="8">
    <location>
        <begin position="179"/>
        <end position="264"/>
    </location>
</feature>
<evidence type="ECO:0000256" key="7">
    <source>
        <dbReference type="SAM" id="SignalP"/>
    </source>
</evidence>
<dbReference type="PANTHER" id="PTHR31873:SF6">
    <property type="entry name" value="ASPARTATE DEHYDROGENASE DOMAIN-CONTAINING PROTEIN"/>
    <property type="match status" value="1"/>
</dbReference>
<organism evidence="10 11">
    <name type="scientific">Novacetimonas hansenii ATCC 23769</name>
    <dbReference type="NCBI Taxonomy" id="714995"/>
    <lineage>
        <taxon>Bacteria</taxon>
        <taxon>Pseudomonadati</taxon>
        <taxon>Pseudomonadota</taxon>
        <taxon>Alphaproteobacteria</taxon>
        <taxon>Acetobacterales</taxon>
        <taxon>Acetobacteraceae</taxon>
        <taxon>Novacetimonas</taxon>
    </lineage>
</organism>
<dbReference type="GO" id="GO:0051287">
    <property type="term" value="F:NAD binding"/>
    <property type="evidence" value="ECO:0007669"/>
    <property type="project" value="UniProtKB-UniRule"/>
</dbReference>
<feature type="domain" description="Aspartate/homoserine dehydrogenase NAD-binding" evidence="9">
    <location>
        <begin position="12"/>
        <end position="130"/>
    </location>
</feature>